<accession>A0A177ANN8</accession>
<name>A0A177ANN8_9PEZI</name>
<gene>
    <name evidence="2" type="ORF">VC83_00261</name>
</gene>
<dbReference type="GeneID" id="36283360"/>
<dbReference type="InterPro" id="IPR005198">
    <property type="entry name" value="Glyco_hydro_76"/>
</dbReference>
<reference evidence="2" key="1">
    <citation type="submission" date="2016-03" db="EMBL/GenBank/DDBJ databases">
        <title>Updated assembly of Pseudogymnoascus destructans, the fungus causing white-nose syndrome of bats.</title>
        <authorList>
            <person name="Palmer J.M."/>
            <person name="Drees K.P."/>
            <person name="Foster J.T."/>
            <person name="Lindner D.L."/>
        </authorList>
    </citation>
    <scope>NUCLEOTIDE SEQUENCE [LARGE SCALE GENOMIC DNA]</scope>
    <source>
        <strain evidence="2">20631-21</strain>
    </source>
</reference>
<feature type="chain" id="PRO_5008056626" description="Glycoside hydrolase family 76 protein" evidence="1">
    <location>
        <begin position="21"/>
        <end position="389"/>
    </location>
</feature>
<dbReference type="VEuPathDB" id="FungiDB:GMDG_00633"/>
<sequence>MVNFLQTALLALVASNSVIALPNLISYPLPKPDPIHGTSKYQRRGLTLEGRATRETYANEAVSGIIALNQWYGDNGLWDNHWWNSANVITMLADFQAFAPDQVSGYTAGVYQKTLANAPSWGAFTGFINDYYDDELWWCLAWIQVFDVTKEQKYLDMASSIFEDAKKAWGQPACGGLYWKKGDPAVNAIENELYLTAAAKLANRKPSSPSGGYYFNEAIKAYEWFFNSGMINGEFLINDGLTADCKNNGATTWSYNQGVILGGLTELTWSTGDAKYTTLAINIATAAITKLTNADGILTDACGTCGGDGGQFKGVLARNVQFMYNRANGLTDATKAQFKAFLQLNADTVWEKDQEGNFLGPVWSGPYIQADVNSQSSALDLLVAAAGVS</sequence>
<dbReference type="EMBL" id="KV441386">
    <property type="protein sequence ID" value="OAF62951.1"/>
    <property type="molecule type" value="Genomic_DNA"/>
</dbReference>
<dbReference type="OrthoDB" id="9984024at2759"/>
<dbReference type="AlphaFoldDB" id="A0A177ANN8"/>
<proteinExistence type="predicted"/>
<evidence type="ECO:0000313" key="2">
    <source>
        <dbReference type="EMBL" id="OAF62951.1"/>
    </source>
</evidence>
<dbReference type="SUPFAM" id="SSF48208">
    <property type="entry name" value="Six-hairpin glycosidases"/>
    <property type="match status" value="1"/>
</dbReference>
<dbReference type="InterPro" id="IPR053169">
    <property type="entry name" value="MUG_Protein"/>
</dbReference>
<feature type="signal peptide" evidence="1">
    <location>
        <begin position="1"/>
        <end position="20"/>
    </location>
</feature>
<dbReference type="Proteomes" id="UP000077154">
    <property type="component" value="Unassembled WGS sequence"/>
</dbReference>
<dbReference type="PANTHER" id="PTHR47791">
    <property type="entry name" value="MEIOTICALLY UP-REGULATED GENE 191 PROTEIN"/>
    <property type="match status" value="1"/>
</dbReference>
<dbReference type="GO" id="GO:0005975">
    <property type="term" value="P:carbohydrate metabolic process"/>
    <property type="evidence" value="ECO:0007669"/>
    <property type="project" value="InterPro"/>
</dbReference>
<protein>
    <recommendedName>
        <fullName evidence="3">Glycoside hydrolase family 76 protein</fullName>
    </recommendedName>
</protein>
<dbReference type="Pfam" id="PF03663">
    <property type="entry name" value="Glyco_hydro_76"/>
    <property type="match status" value="1"/>
</dbReference>
<dbReference type="InterPro" id="IPR008928">
    <property type="entry name" value="6-hairpin_glycosidase_sf"/>
</dbReference>
<dbReference type="eggNOG" id="ENOG502S9QC">
    <property type="taxonomic scope" value="Eukaryota"/>
</dbReference>
<dbReference type="PANTHER" id="PTHR47791:SF1">
    <property type="entry name" value="ENDO MANNANASE, GH76 FAMILY (EUROFUNG)"/>
    <property type="match status" value="1"/>
</dbReference>
<keyword evidence="1" id="KW-0732">Signal</keyword>
<evidence type="ECO:0000256" key="1">
    <source>
        <dbReference type="SAM" id="SignalP"/>
    </source>
</evidence>
<dbReference type="RefSeq" id="XP_024328221.1">
    <property type="nucleotide sequence ID" value="XM_024463956.1"/>
</dbReference>
<dbReference type="Gene3D" id="1.50.10.20">
    <property type="match status" value="1"/>
</dbReference>
<evidence type="ECO:0008006" key="3">
    <source>
        <dbReference type="Google" id="ProtNLM"/>
    </source>
</evidence>
<organism evidence="2">
    <name type="scientific">Pseudogymnoascus destructans</name>
    <dbReference type="NCBI Taxonomy" id="655981"/>
    <lineage>
        <taxon>Eukaryota</taxon>
        <taxon>Fungi</taxon>
        <taxon>Dikarya</taxon>
        <taxon>Ascomycota</taxon>
        <taxon>Pezizomycotina</taxon>
        <taxon>Leotiomycetes</taxon>
        <taxon>Thelebolales</taxon>
        <taxon>Thelebolaceae</taxon>
        <taxon>Pseudogymnoascus</taxon>
    </lineage>
</organism>